<gene>
    <name evidence="1" type="ORF">TR51_19005</name>
</gene>
<dbReference type="EMBL" id="JXZB01000002">
    <property type="protein sequence ID" value="KIQ65826.1"/>
    <property type="molecule type" value="Genomic_DNA"/>
</dbReference>
<evidence type="ECO:0000313" key="1">
    <source>
        <dbReference type="EMBL" id="KIQ65826.1"/>
    </source>
</evidence>
<dbReference type="PATRIC" id="fig|2064.6.peg.4085"/>
<keyword evidence="2" id="KW-1185">Reference proteome</keyword>
<comment type="caution">
    <text evidence="1">The sequence shown here is derived from an EMBL/GenBank/DDBJ whole genome shotgun (WGS) entry which is preliminary data.</text>
</comment>
<dbReference type="Proteomes" id="UP000032066">
    <property type="component" value="Unassembled WGS sequence"/>
</dbReference>
<accession>A0A0D0P2I4</accession>
<evidence type="ECO:0000313" key="2">
    <source>
        <dbReference type="Proteomes" id="UP000032066"/>
    </source>
</evidence>
<reference evidence="1 2" key="1">
    <citation type="submission" date="2015-02" db="EMBL/GenBank/DDBJ databases">
        <title>Draft genome sequence of Kitasatospora griseola MF730-N6, a bafilomycin, terpentecin and satosporin producer.</title>
        <authorList>
            <person name="Arens J.C."/>
            <person name="Haltli B."/>
            <person name="Kerr R.G."/>
        </authorList>
    </citation>
    <scope>NUCLEOTIDE SEQUENCE [LARGE SCALE GENOMIC DNA]</scope>
    <source>
        <strain evidence="1 2">MF730-N6</strain>
    </source>
</reference>
<name>A0A0D0P2I4_KITGR</name>
<dbReference type="AlphaFoldDB" id="A0A0D0P2I4"/>
<protein>
    <submittedName>
        <fullName evidence="1">Uncharacterized protein</fullName>
    </submittedName>
</protein>
<organism evidence="1 2">
    <name type="scientific">Kitasatospora griseola</name>
    <name type="common">Streptomyces griseolosporeus</name>
    <dbReference type="NCBI Taxonomy" id="2064"/>
    <lineage>
        <taxon>Bacteria</taxon>
        <taxon>Bacillati</taxon>
        <taxon>Actinomycetota</taxon>
        <taxon>Actinomycetes</taxon>
        <taxon>Kitasatosporales</taxon>
        <taxon>Streptomycetaceae</taxon>
        <taxon>Kitasatospora</taxon>
    </lineage>
</organism>
<proteinExistence type="predicted"/>
<sequence>MWDEYSRFAGTNRDTVTLLNNAMGAAVEQGGAVEATFREVVLPGLGKLDEAWSAIEKFFISHEG</sequence>